<dbReference type="GO" id="GO:0009307">
    <property type="term" value="P:DNA restriction-modification system"/>
    <property type="evidence" value="ECO:0007669"/>
    <property type="project" value="UniProtKB-KW"/>
</dbReference>
<dbReference type="PROSITE" id="PS51192">
    <property type="entry name" value="HELICASE_ATP_BIND_1"/>
    <property type="match status" value="1"/>
</dbReference>
<feature type="domain" description="Helicase ATP-binding" evidence="2">
    <location>
        <begin position="368"/>
        <end position="528"/>
    </location>
</feature>
<dbReference type="Gene3D" id="3.40.50.300">
    <property type="entry name" value="P-loop containing nucleotide triphosphate hydrolases"/>
    <property type="match status" value="2"/>
</dbReference>
<dbReference type="EMBL" id="JGYN01000044">
    <property type="protein sequence ID" value="KFI44931.1"/>
    <property type="molecule type" value="Genomic_DNA"/>
</dbReference>
<evidence type="ECO:0000313" key="3">
    <source>
        <dbReference type="EMBL" id="KFI44931.1"/>
    </source>
</evidence>
<dbReference type="InterPro" id="IPR007409">
    <property type="entry name" value="Restrct_endonuc_type1_HsdR_N"/>
</dbReference>
<dbReference type="GO" id="GO:0005829">
    <property type="term" value="C:cytosol"/>
    <property type="evidence" value="ECO:0007669"/>
    <property type="project" value="TreeGrafter"/>
</dbReference>
<dbReference type="OrthoDB" id="9776021at2"/>
<proteinExistence type="predicted"/>
<dbReference type="InterPro" id="IPR001650">
    <property type="entry name" value="Helicase_C-like"/>
</dbReference>
<dbReference type="GO" id="GO:0003677">
    <property type="term" value="F:DNA binding"/>
    <property type="evidence" value="ECO:0007669"/>
    <property type="project" value="UniProtKB-KW"/>
</dbReference>
<dbReference type="PANTHER" id="PTHR47396">
    <property type="entry name" value="TYPE I RESTRICTION ENZYME ECOKI R PROTEIN"/>
    <property type="match status" value="1"/>
</dbReference>
<reference evidence="3 4" key="1">
    <citation type="submission" date="2014-03" db="EMBL/GenBank/DDBJ databases">
        <title>Genomics of Bifidobacteria.</title>
        <authorList>
            <person name="Ventura M."/>
            <person name="Milani C."/>
            <person name="Lugli G.A."/>
        </authorList>
    </citation>
    <scope>NUCLEOTIDE SEQUENCE [LARGE SCALE GENOMIC DNA]</scope>
    <source>
        <strain evidence="3 4">DSM 23969</strain>
    </source>
</reference>
<dbReference type="InterPro" id="IPR013670">
    <property type="entry name" value="EcoEI_R_C_dom"/>
</dbReference>
<dbReference type="InterPro" id="IPR050742">
    <property type="entry name" value="Helicase_Restrict-Modif_Enz"/>
</dbReference>
<keyword evidence="1" id="KW-0175">Coiled coil</keyword>
<dbReference type="InterPro" id="IPR014001">
    <property type="entry name" value="Helicase_ATP-bd"/>
</dbReference>
<protein>
    <submittedName>
        <fullName evidence="3">Type I site-specific restriction-modification system</fullName>
        <ecNumber evidence="3">3.1.21.3</ecNumber>
    </submittedName>
</protein>
<sequence>MANFSFLQGQDDYKMFADACLEAERVMSLSPTISALAARRAFELAVKWVYAADETIKPPYKDNLQSLVHEPTFRTSLADNHLWESLQYVIKAGNMAAHRNAQLKPEDAMFSLNILFTFIQWIDYSYGRRYVKRVFDPKQVPAVSHALAAKERKAQEDAARKEYEAQLGKQTQQIAELEARIRALSDQLAARKAEQPVIEHVPADEFSEYQTRTRFIDLDLQLVGWNTARDVIAEYPVTGMEGNPGQQGYVDYLLNGRNGKPLAIIEAKRTAYDPAKGLQQARLYADCLERQFGYRPLIFLSNGYRTYFVDDDNGSYRQVGEVFAQDDLQRILARRRTAIDPSTVPVNLNVAGGNGRAYQLEAIQAVCDNLNQGQRRSLLVMATGTGKTRVSAALADVLMRAGLVKNVLFLADRIELVSQANSAYGEYFPDWSLCNLCSNKHDTDARVVFSTYQTMINAIDVETGADGKPVFSAGHFDLIIVDEAHRSIFKKYKVIFDHFDALMVGLTATPRDDVDRNTYDFFHVQHGVPTFVYEYAQALQDKVLVPFVNVEAKTKFMDEGITYDDLSDTDKERYEEDFGDGDTDDDGPGDDVGDMANLPAHIDAAAINTYVMNPATVDAVLEDLHDHGITTDGGERLGKTIIFAANQAHARYIVERYTALYPKESAGGFIKTVLHGDDYAHSVIAEFKRKPLPVITVSVDMMDTGVDVPDVVNLVFFKKVRSKIKFRQMIGRGTRLSSELDCVDNIDGEYVGKRRFKIFDYCGNFAFFREQTNPVEDKPAASVSERIFARKAELVQAFQTSDFTDDPQIIQWRAELISDLTGQIGAWDTNKVAVRLKREYVERYRMSDAYTFLNDLNVRELTHELAPLAHYGATDVYALRFDALMYGMMVARATGDPAKAYTTKLRAIAAQLGERMTIPQVQRQRELVTTITDHDDYLDGLSVTALERIRIQLRDLIRFIADSGTRRIVITDLTDPLIERTENQPFDIAEHYDDYRLKVNRYVNEHQNDGAIRKLRHNEPLDGHDYSELERILVHELGSQTDYETTYGPLPFGLLVRRVAKLDHAAAMEAFAEFVNAHTLNQTQIGFLHTVIDYIEHNGYLDPEQLAKPPFDRPRPMLKLFDAKQAMDLILCIRKVRDNAMPPEQTHIGALAG</sequence>
<dbReference type="GO" id="GO:0009035">
    <property type="term" value="F:type I site-specific deoxyribonuclease activity"/>
    <property type="evidence" value="ECO:0007669"/>
    <property type="project" value="UniProtKB-EC"/>
</dbReference>
<keyword evidence="4" id="KW-1185">Reference proteome</keyword>
<dbReference type="Gene3D" id="3.90.1570.30">
    <property type="match status" value="1"/>
</dbReference>
<dbReference type="PANTHER" id="PTHR47396:SF1">
    <property type="entry name" value="ATP-DEPENDENT HELICASE IRC3-RELATED"/>
    <property type="match status" value="1"/>
</dbReference>
<dbReference type="Pfam" id="PF04851">
    <property type="entry name" value="ResIII"/>
    <property type="match status" value="1"/>
</dbReference>
<organism evidence="3 4">
    <name type="scientific">Bifidobacterium biavatii DSM 23969</name>
    <dbReference type="NCBI Taxonomy" id="1437608"/>
    <lineage>
        <taxon>Bacteria</taxon>
        <taxon>Bacillati</taxon>
        <taxon>Actinomycetota</taxon>
        <taxon>Actinomycetes</taxon>
        <taxon>Bifidobacteriales</taxon>
        <taxon>Bifidobacteriaceae</taxon>
        <taxon>Bifidobacterium</taxon>
    </lineage>
</organism>
<dbReference type="EC" id="3.1.21.3" evidence="3"/>
<evidence type="ECO:0000313" key="4">
    <source>
        <dbReference type="Proteomes" id="UP000029108"/>
    </source>
</evidence>
<comment type="caution">
    <text evidence="3">The sequence shown here is derived from an EMBL/GenBank/DDBJ whole genome shotgun (WGS) entry which is preliminary data.</text>
</comment>
<keyword evidence="3" id="KW-0378">Hydrolase</keyword>
<accession>A0A086ZEI1</accession>
<dbReference type="SMART" id="SM00487">
    <property type="entry name" value="DEXDc"/>
    <property type="match status" value="1"/>
</dbReference>
<dbReference type="RefSeq" id="WP_033492103.1">
    <property type="nucleotide sequence ID" value="NZ_JDUU01000001.1"/>
</dbReference>
<name>A0A086ZEI1_9BIFI</name>
<dbReference type="Pfam" id="PF04313">
    <property type="entry name" value="HSDR_N"/>
    <property type="match status" value="1"/>
</dbReference>
<gene>
    <name evidence="3" type="ORF">BBIA_2248</name>
</gene>
<dbReference type="AlphaFoldDB" id="A0A086ZEI1"/>
<dbReference type="CDD" id="cd18799">
    <property type="entry name" value="SF2_C_EcoAI-like"/>
    <property type="match status" value="1"/>
</dbReference>
<evidence type="ECO:0000256" key="1">
    <source>
        <dbReference type="SAM" id="Coils"/>
    </source>
</evidence>
<dbReference type="Pfam" id="PF00271">
    <property type="entry name" value="Helicase_C"/>
    <property type="match status" value="1"/>
</dbReference>
<dbReference type="SUPFAM" id="SSF52540">
    <property type="entry name" value="P-loop containing nucleoside triphosphate hydrolases"/>
    <property type="match status" value="2"/>
</dbReference>
<dbReference type="Proteomes" id="UP000029108">
    <property type="component" value="Unassembled WGS sequence"/>
</dbReference>
<dbReference type="InterPro" id="IPR027417">
    <property type="entry name" value="P-loop_NTPase"/>
</dbReference>
<dbReference type="STRING" id="1437608.GCA_000771645_00111"/>
<dbReference type="eggNOG" id="COG4096">
    <property type="taxonomic scope" value="Bacteria"/>
</dbReference>
<dbReference type="Pfam" id="PF08463">
    <property type="entry name" value="EcoEI_R_C"/>
    <property type="match status" value="1"/>
</dbReference>
<evidence type="ECO:0000259" key="2">
    <source>
        <dbReference type="PROSITE" id="PS51192"/>
    </source>
</evidence>
<dbReference type="InterPro" id="IPR006935">
    <property type="entry name" value="Helicase/UvrB_N"/>
</dbReference>
<feature type="coiled-coil region" evidence="1">
    <location>
        <begin position="146"/>
        <end position="194"/>
    </location>
</feature>
<dbReference type="GO" id="GO:0005524">
    <property type="term" value="F:ATP binding"/>
    <property type="evidence" value="ECO:0007669"/>
    <property type="project" value="UniProtKB-KW"/>
</dbReference>
<dbReference type="CDD" id="cd18032">
    <property type="entry name" value="DEXHc_RE_I_III_res"/>
    <property type="match status" value="1"/>
</dbReference>